<dbReference type="Pfam" id="PF03724">
    <property type="entry name" value="META"/>
    <property type="match status" value="1"/>
</dbReference>
<reference evidence="2 3" key="1">
    <citation type="journal article" date="2012" name="J. Bacteriol.">
        <title>Draft genome of Streptomyces tsukubaensis NRRL 18488, the producer of the clinically important immunosuppressant tacrolimus (FK506).</title>
        <authorList>
            <person name="Barreiro C."/>
            <person name="Prieto C."/>
            <person name="Sola-Landa A."/>
            <person name="Solera E."/>
            <person name="Martinez-Castro M."/>
            <person name="Perez-Redondo R."/>
            <person name="Garcia-Estrada C."/>
            <person name="Aparicio J.F."/>
            <person name="Fernandez-Martinez L.T."/>
            <person name="Santos-Aberturas J."/>
            <person name="Salehi-Najafabadi Z."/>
            <person name="Rodriguez-Garcia A."/>
            <person name="Tauch A."/>
            <person name="Martin J.F."/>
        </authorList>
    </citation>
    <scope>NUCLEOTIDE SEQUENCE [LARGE SCALE GENOMIC DNA]</scope>
    <source>
        <strain evidence="3">DSM 42081 / NBRC 108919 / NRRL 18488 / 9993</strain>
    </source>
</reference>
<gene>
    <name evidence="2" type="ORF">STSU_018650</name>
</gene>
<dbReference type="RefSeq" id="WP_006348234.1">
    <property type="nucleotide sequence ID" value="NZ_CP029159.1"/>
</dbReference>
<dbReference type="PANTHER" id="PTHR35535:SF2">
    <property type="entry name" value="DUF306 DOMAIN-CONTAINING PROTEIN"/>
    <property type="match status" value="1"/>
</dbReference>
<dbReference type="AlphaFoldDB" id="I2N1J5"/>
<dbReference type="PANTHER" id="PTHR35535">
    <property type="entry name" value="HEAT SHOCK PROTEIN HSLJ"/>
    <property type="match status" value="1"/>
</dbReference>
<feature type="domain" description="DUF306" evidence="1">
    <location>
        <begin position="55"/>
        <end position="164"/>
    </location>
</feature>
<organism evidence="2 3">
    <name type="scientific">Streptomyces tsukubensis (strain DSM 42081 / NBRC 108919 / NRRL 18488 / 9993)</name>
    <dbReference type="NCBI Taxonomy" id="1114943"/>
    <lineage>
        <taxon>Bacteria</taxon>
        <taxon>Bacillati</taxon>
        <taxon>Actinomycetota</taxon>
        <taxon>Actinomycetes</taxon>
        <taxon>Kitasatosporales</taxon>
        <taxon>Streptomycetaceae</taxon>
        <taxon>Streptomyces</taxon>
    </lineage>
</organism>
<protein>
    <submittedName>
        <fullName evidence="2">META domain-containing protein</fullName>
    </submittedName>
</protein>
<dbReference type="InterPro" id="IPR005184">
    <property type="entry name" value="DUF306_Meta_HslJ"/>
</dbReference>
<dbReference type="InterPro" id="IPR038670">
    <property type="entry name" value="HslJ-like_sf"/>
</dbReference>
<dbReference type="Gene3D" id="2.40.128.270">
    <property type="match status" value="1"/>
</dbReference>
<dbReference type="Proteomes" id="UP000005940">
    <property type="component" value="Chromosome"/>
</dbReference>
<keyword evidence="3" id="KW-1185">Reference proteome</keyword>
<dbReference type="EMBL" id="CP029159">
    <property type="protein sequence ID" value="QKM68889.1"/>
    <property type="molecule type" value="Genomic_DNA"/>
</dbReference>
<dbReference type="PROSITE" id="PS51257">
    <property type="entry name" value="PROKAR_LIPOPROTEIN"/>
    <property type="match status" value="1"/>
</dbReference>
<sequence>MPRHPSTPTTALLLLALLAAAGCGSEKASDREGGAGKNGDGQPPAARVTTEPSPEPLTGTTWTVTALTAAGTTRDLPPGAEKAAHFTLGDDGTLRGSLGCNRFTATAKDTGTALAVGPVSGTKMLCDGGRGEVEQHLSKVLAGKVAYTVNGRSLTLTGADGSGLRATAS</sequence>
<accession>I2N1J5</accession>
<proteinExistence type="predicted"/>
<dbReference type="InterPro" id="IPR053147">
    <property type="entry name" value="Hsp_HslJ-like"/>
</dbReference>
<evidence type="ECO:0000313" key="2">
    <source>
        <dbReference type="EMBL" id="QKM68889.1"/>
    </source>
</evidence>
<name>I2N1J5_STRT9</name>
<evidence type="ECO:0000259" key="1">
    <source>
        <dbReference type="Pfam" id="PF03724"/>
    </source>
</evidence>
<evidence type="ECO:0000313" key="3">
    <source>
        <dbReference type="Proteomes" id="UP000005940"/>
    </source>
</evidence>